<dbReference type="RefSeq" id="WP_127767091.1">
    <property type="nucleotide sequence ID" value="NZ_SADE01000003.1"/>
</dbReference>
<dbReference type="Proteomes" id="UP000287447">
    <property type="component" value="Unassembled WGS sequence"/>
</dbReference>
<evidence type="ECO:0000313" key="1">
    <source>
        <dbReference type="EMBL" id="RVU34864.1"/>
    </source>
</evidence>
<organism evidence="1 2">
    <name type="scientific">Hwanghaeella grinnelliae</name>
    <dbReference type="NCBI Taxonomy" id="2500179"/>
    <lineage>
        <taxon>Bacteria</taxon>
        <taxon>Pseudomonadati</taxon>
        <taxon>Pseudomonadota</taxon>
        <taxon>Alphaproteobacteria</taxon>
        <taxon>Rhodospirillales</taxon>
        <taxon>Rhodospirillaceae</taxon>
        <taxon>Hwanghaeella</taxon>
    </lineage>
</organism>
<gene>
    <name evidence="1" type="ORF">EOI86_18670</name>
</gene>
<accession>A0A437QK26</accession>
<name>A0A437QK26_9PROT</name>
<sequence length="198" mass="19469">MTAFVGGVIGAAVQTFVEVSNGSFDNGFNGKAALRILTSAGAGALGGGLGFSTAGLGIVARSALNVGGSSAIGGTSAVVQQYINQGQVTKDEVARGAFIGLLTGGVATAAGEGFRAAGRAVASRDYNSLSTSQKLFAESFAKNNKQIGINYGDAPSPSYTAFGTAASSALSSAGSLYDLKGPDSTGTTSSCSAKRGCR</sequence>
<evidence type="ECO:0000313" key="2">
    <source>
        <dbReference type="Proteomes" id="UP000287447"/>
    </source>
</evidence>
<keyword evidence="2" id="KW-1185">Reference proteome</keyword>
<reference evidence="2" key="1">
    <citation type="submission" date="2019-01" db="EMBL/GenBank/DDBJ databases">
        <title>Gri0909 isolated from a small marine red alga.</title>
        <authorList>
            <person name="Kim J."/>
            <person name="Jeong S.E."/>
            <person name="Jeon C.O."/>
        </authorList>
    </citation>
    <scope>NUCLEOTIDE SEQUENCE [LARGE SCALE GENOMIC DNA]</scope>
    <source>
        <strain evidence="2">Gri0909</strain>
    </source>
</reference>
<comment type="caution">
    <text evidence="1">The sequence shown here is derived from an EMBL/GenBank/DDBJ whole genome shotgun (WGS) entry which is preliminary data.</text>
</comment>
<proteinExistence type="predicted"/>
<dbReference type="AlphaFoldDB" id="A0A437QK26"/>
<protein>
    <submittedName>
        <fullName evidence="1">Uncharacterized protein</fullName>
    </submittedName>
</protein>
<dbReference type="EMBL" id="SADE01000003">
    <property type="protein sequence ID" value="RVU34864.1"/>
    <property type="molecule type" value="Genomic_DNA"/>
</dbReference>